<feature type="transmembrane region" description="Helical" evidence="1">
    <location>
        <begin position="113"/>
        <end position="135"/>
    </location>
</feature>
<dbReference type="EMBL" id="HBEF01001780">
    <property type="protein sequence ID" value="CAD8329036.1"/>
    <property type="molecule type" value="Transcribed_RNA"/>
</dbReference>
<name>A0A7R9WM32_9STRA</name>
<feature type="signal peptide" evidence="2">
    <location>
        <begin position="1"/>
        <end position="17"/>
    </location>
</feature>
<accession>A0A7R9WM32</accession>
<sequence length="160" mass="17501">MKLSLLIALVALFGADAFTPQAQKANNAKFDLKTAAASAIAAIAIGMTNPLPVDAVDFPMQPPAIYSSTNMVAEKVTRQGMYGDYEVDLTQTVDDAESTFKSAKETKTKKGKYTAILAILIVGSFIVPMAQYFWYVRDDDSSDQFFAEDVPEPPKKKGWF</sequence>
<keyword evidence="2" id="KW-0732">Signal</keyword>
<feature type="chain" id="PRO_5030806597" evidence="2">
    <location>
        <begin position="18"/>
        <end position="160"/>
    </location>
</feature>
<reference evidence="3" key="1">
    <citation type="submission" date="2021-01" db="EMBL/GenBank/DDBJ databases">
        <authorList>
            <person name="Corre E."/>
            <person name="Pelletier E."/>
            <person name="Niang G."/>
            <person name="Scheremetjew M."/>
            <person name="Finn R."/>
            <person name="Kale V."/>
            <person name="Holt S."/>
            <person name="Cochrane G."/>
            <person name="Meng A."/>
            <person name="Brown T."/>
            <person name="Cohen L."/>
        </authorList>
    </citation>
    <scope>NUCLEOTIDE SEQUENCE</scope>
    <source>
        <strain evidence="3">CCMP3328</strain>
    </source>
</reference>
<gene>
    <name evidence="3" type="ORF">CAUS1442_LOCUS1134</name>
</gene>
<evidence type="ECO:0000313" key="3">
    <source>
        <dbReference type="EMBL" id="CAD8329036.1"/>
    </source>
</evidence>
<protein>
    <submittedName>
        <fullName evidence="3">Uncharacterized protein</fullName>
    </submittedName>
</protein>
<keyword evidence="1" id="KW-0472">Membrane</keyword>
<keyword evidence="1" id="KW-1133">Transmembrane helix</keyword>
<organism evidence="3">
    <name type="scientific">Craspedostauros australis</name>
    <dbReference type="NCBI Taxonomy" id="1486917"/>
    <lineage>
        <taxon>Eukaryota</taxon>
        <taxon>Sar</taxon>
        <taxon>Stramenopiles</taxon>
        <taxon>Ochrophyta</taxon>
        <taxon>Bacillariophyta</taxon>
        <taxon>Bacillariophyceae</taxon>
        <taxon>Bacillariophycidae</taxon>
        <taxon>Naviculales</taxon>
        <taxon>Naviculaceae</taxon>
        <taxon>Craspedostauros</taxon>
    </lineage>
</organism>
<proteinExistence type="predicted"/>
<evidence type="ECO:0000256" key="2">
    <source>
        <dbReference type="SAM" id="SignalP"/>
    </source>
</evidence>
<dbReference type="AlphaFoldDB" id="A0A7R9WM32"/>
<keyword evidence="1" id="KW-0812">Transmembrane</keyword>
<evidence type="ECO:0000256" key="1">
    <source>
        <dbReference type="SAM" id="Phobius"/>
    </source>
</evidence>